<protein>
    <submittedName>
        <fullName evidence="2">Uncharacterized protein</fullName>
    </submittedName>
</protein>
<dbReference type="RefSeq" id="WP_090333330.1">
    <property type="nucleotide sequence ID" value="NZ_FNXY01000002.1"/>
</dbReference>
<feature type="chain" id="PRO_5011599206" evidence="1">
    <location>
        <begin position="20"/>
        <end position="184"/>
    </location>
</feature>
<sequence>MFNFSKFAFLLLFSSFIFFGCKKDEKEIIPTSTITFDGATYDLANGLLIDYGQYTKAEGHGQVLFLYSSGITIHETGGQIDSTSGKGHVVYFEIYSPVSNALGDGEYAFDDTSTFLSKTFGYSYVVLNADYITSSGEVHAIIAGKVSVKKAGTIYDITFDCVEGSDGKKLSGFYHGPLKFYDAK</sequence>
<keyword evidence="1" id="KW-0732">Signal</keyword>
<name>A0A1H6RCA9_9BACT</name>
<evidence type="ECO:0000256" key="1">
    <source>
        <dbReference type="SAM" id="SignalP"/>
    </source>
</evidence>
<gene>
    <name evidence="2" type="ORF">SAMN04487995_1204</name>
</gene>
<proteinExistence type="predicted"/>
<feature type="signal peptide" evidence="1">
    <location>
        <begin position="1"/>
        <end position="19"/>
    </location>
</feature>
<evidence type="ECO:0000313" key="2">
    <source>
        <dbReference type="EMBL" id="SEI53478.1"/>
    </source>
</evidence>
<dbReference type="EMBL" id="FNXY01000002">
    <property type="protein sequence ID" value="SEI53478.1"/>
    <property type="molecule type" value="Genomic_DNA"/>
</dbReference>
<organism evidence="2 3">
    <name type="scientific">Dyadobacter koreensis</name>
    <dbReference type="NCBI Taxonomy" id="408657"/>
    <lineage>
        <taxon>Bacteria</taxon>
        <taxon>Pseudomonadati</taxon>
        <taxon>Bacteroidota</taxon>
        <taxon>Cytophagia</taxon>
        <taxon>Cytophagales</taxon>
        <taxon>Spirosomataceae</taxon>
        <taxon>Dyadobacter</taxon>
    </lineage>
</organism>
<dbReference type="OrthoDB" id="948870at2"/>
<dbReference type="Proteomes" id="UP000199532">
    <property type="component" value="Unassembled WGS sequence"/>
</dbReference>
<keyword evidence="3" id="KW-1185">Reference proteome</keyword>
<dbReference type="AlphaFoldDB" id="A0A1H6RCA9"/>
<accession>A0A1H6RCA9</accession>
<evidence type="ECO:0000313" key="3">
    <source>
        <dbReference type="Proteomes" id="UP000199532"/>
    </source>
</evidence>
<dbReference type="PROSITE" id="PS51257">
    <property type="entry name" value="PROKAR_LIPOPROTEIN"/>
    <property type="match status" value="1"/>
</dbReference>
<reference evidence="2 3" key="1">
    <citation type="submission" date="2016-10" db="EMBL/GenBank/DDBJ databases">
        <authorList>
            <person name="de Groot N.N."/>
        </authorList>
    </citation>
    <scope>NUCLEOTIDE SEQUENCE [LARGE SCALE GENOMIC DNA]</scope>
    <source>
        <strain evidence="2 3">DSM 19938</strain>
    </source>
</reference>